<evidence type="ECO:0000256" key="1">
    <source>
        <dbReference type="ARBA" id="ARBA00008210"/>
    </source>
</evidence>
<dbReference type="Gramene" id="PVH34904">
    <property type="protein sequence ID" value="PVH34904"/>
    <property type="gene ID" value="PAHAL_7G061800"/>
</dbReference>
<evidence type="ECO:0000256" key="2">
    <source>
        <dbReference type="ARBA" id="ARBA00022690"/>
    </source>
</evidence>
<dbReference type="GO" id="GO:0009611">
    <property type="term" value="P:response to wounding"/>
    <property type="evidence" value="ECO:0007669"/>
    <property type="project" value="InterPro"/>
</dbReference>
<dbReference type="GO" id="GO:0004867">
    <property type="term" value="F:serine-type endopeptidase inhibitor activity"/>
    <property type="evidence" value="ECO:0007669"/>
    <property type="project" value="UniProtKB-KW"/>
</dbReference>
<dbReference type="InterPro" id="IPR000864">
    <property type="entry name" value="Prot_inh_pot1"/>
</dbReference>
<evidence type="ECO:0000313" key="4">
    <source>
        <dbReference type="EMBL" id="PVH34904.1"/>
    </source>
</evidence>
<proteinExistence type="inferred from homology"/>
<dbReference type="InterPro" id="IPR036354">
    <property type="entry name" value="Prot_inh_pot1_sf"/>
</dbReference>
<dbReference type="PRINTS" id="PR00292">
    <property type="entry name" value="POTATOINHBTR"/>
</dbReference>
<accession>A0A2T8IB51</accession>
<keyword evidence="3" id="KW-0722">Serine protease inhibitor</keyword>
<reference evidence="4" key="1">
    <citation type="submission" date="2018-04" db="EMBL/GenBank/DDBJ databases">
        <title>WGS assembly of Panicum hallii.</title>
        <authorList>
            <person name="Lovell J."/>
            <person name="Jenkins J."/>
            <person name="Lowry D."/>
            <person name="Mamidi S."/>
            <person name="Sreedasyam A."/>
            <person name="Weng X."/>
            <person name="Barry K."/>
            <person name="Bonette J."/>
            <person name="Campitelli B."/>
            <person name="Daum C."/>
            <person name="Gordon S."/>
            <person name="Gould B."/>
            <person name="Lipzen A."/>
            <person name="Macqueen A."/>
            <person name="Palacio-Mejia J."/>
            <person name="Plott C."/>
            <person name="Shakirov E."/>
            <person name="Shu S."/>
            <person name="Yoshinaga Y."/>
            <person name="Zane M."/>
            <person name="Rokhsar D."/>
            <person name="Grimwood J."/>
            <person name="Schmutz J."/>
            <person name="Juenger T."/>
        </authorList>
    </citation>
    <scope>NUCLEOTIDE SEQUENCE [LARGE SCALE GENOMIC DNA]</scope>
    <source>
        <strain evidence="4">FIL2</strain>
    </source>
</reference>
<dbReference type="EMBL" id="CM008052">
    <property type="protein sequence ID" value="PVH34904.1"/>
    <property type="molecule type" value="Genomic_DNA"/>
</dbReference>
<evidence type="ECO:0000256" key="3">
    <source>
        <dbReference type="ARBA" id="ARBA00022900"/>
    </source>
</evidence>
<dbReference type="Proteomes" id="UP000243499">
    <property type="component" value="Chromosome 7"/>
</dbReference>
<sequence>MALNVHGPSSTFPINRLTFKISTASIHWTQKKKRYCIRAYICVLLEVLLSCCVKMSSPDDSKSCDAPKTEWPELVGCTIKDAKERIKADRPDLNVVITPVGTMVDQMIDPNRVRLWVDIVAKVPKIG</sequence>
<gene>
    <name evidence="4" type="ORF">PAHAL_7G061800</name>
</gene>
<dbReference type="PANTHER" id="PTHR33091">
    <property type="entry name" value="PROTEIN, PUTATIVE, EXPRESSED-RELATED"/>
    <property type="match status" value="1"/>
</dbReference>
<comment type="similarity">
    <text evidence="1">Belongs to the protease inhibitor I13 (potato type I serine protease inhibitor) family.</text>
</comment>
<protein>
    <submittedName>
        <fullName evidence="4">Uncharacterized protein</fullName>
    </submittedName>
</protein>
<name>A0A2T8IB51_9POAL</name>
<dbReference type="AlphaFoldDB" id="A0A2T8IB51"/>
<dbReference type="Pfam" id="PF00280">
    <property type="entry name" value="potato_inhibit"/>
    <property type="match status" value="1"/>
</dbReference>
<organism evidence="4">
    <name type="scientific">Panicum hallii</name>
    <dbReference type="NCBI Taxonomy" id="206008"/>
    <lineage>
        <taxon>Eukaryota</taxon>
        <taxon>Viridiplantae</taxon>
        <taxon>Streptophyta</taxon>
        <taxon>Embryophyta</taxon>
        <taxon>Tracheophyta</taxon>
        <taxon>Spermatophyta</taxon>
        <taxon>Magnoliopsida</taxon>
        <taxon>Liliopsida</taxon>
        <taxon>Poales</taxon>
        <taxon>Poaceae</taxon>
        <taxon>PACMAD clade</taxon>
        <taxon>Panicoideae</taxon>
        <taxon>Panicodae</taxon>
        <taxon>Paniceae</taxon>
        <taxon>Panicinae</taxon>
        <taxon>Panicum</taxon>
        <taxon>Panicum sect. Panicum</taxon>
    </lineage>
</organism>
<keyword evidence="2" id="KW-0646">Protease inhibitor</keyword>
<dbReference type="SUPFAM" id="SSF54654">
    <property type="entry name" value="CI-2 family of serine protease inhibitors"/>
    <property type="match status" value="1"/>
</dbReference>
<dbReference type="Gene3D" id="3.30.10.10">
    <property type="entry name" value="Trypsin Inhibitor V, subunit A"/>
    <property type="match status" value="1"/>
</dbReference>
<dbReference type="PANTHER" id="PTHR33091:SF108">
    <property type="entry name" value="OS01G0615050 PROTEIN"/>
    <property type="match status" value="1"/>
</dbReference>